<organism evidence="1 2">
    <name type="scientific">Kribbella italica</name>
    <dbReference type="NCBI Taxonomy" id="1540520"/>
    <lineage>
        <taxon>Bacteria</taxon>
        <taxon>Bacillati</taxon>
        <taxon>Actinomycetota</taxon>
        <taxon>Actinomycetes</taxon>
        <taxon>Propionibacteriales</taxon>
        <taxon>Kribbellaceae</taxon>
        <taxon>Kribbella</taxon>
    </lineage>
</organism>
<evidence type="ECO:0000313" key="1">
    <source>
        <dbReference type="EMBL" id="MBB5838114.1"/>
    </source>
</evidence>
<name>A0A7W9J9K7_9ACTN</name>
<reference evidence="1 2" key="1">
    <citation type="submission" date="2020-08" db="EMBL/GenBank/DDBJ databases">
        <title>Sequencing the genomes of 1000 actinobacteria strains.</title>
        <authorList>
            <person name="Klenk H.-P."/>
        </authorList>
    </citation>
    <scope>NUCLEOTIDE SEQUENCE [LARGE SCALE GENOMIC DNA]</scope>
    <source>
        <strain evidence="1 2">DSM 28967</strain>
    </source>
</reference>
<accession>A0A7W9J9K7</accession>
<gene>
    <name evidence="1" type="ORF">HDA39_004848</name>
</gene>
<keyword evidence="2" id="KW-1185">Reference proteome</keyword>
<comment type="caution">
    <text evidence="1">The sequence shown here is derived from an EMBL/GenBank/DDBJ whole genome shotgun (WGS) entry which is preliminary data.</text>
</comment>
<dbReference type="EMBL" id="JACHMY010000001">
    <property type="protein sequence ID" value="MBB5838114.1"/>
    <property type="molecule type" value="Genomic_DNA"/>
</dbReference>
<evidence type="ECO:0000313" key="2">
    <source>
        <dbReference type="Proteomes" id="UP000549971"/>
    </source>
</evidence>
<proteinExistence type="predicted"/>
<dbReference type="AlphaFoldDB" id="A0A7W9J9K7"/>
<sequence>MQNHFTHGHRKSKGKHDFPWQVDHRELGFGRNHVGDQMAAGGRLVREFSRHGAAEAAASETSSFGFAYCFFGGPEVEEGLGVGGRLRGGEPAAGERLDGEVPAELDVDAYRACVGGGYSRDAGGVGEGDVEAFDHRLAGGGVRQGVLVAEGRGEVAEQVVGGFVGGFGAGAHPDVNGFRCGARGFIHREKVTR</sequence>
<protein>
    <submittedName>
        <fullName evidence="1">Uncharacterized protein</fullName>
    </submittedName>
</protein>
<dbReference type="Proteomes" id="UP000549971">
    <property type="component" value="Unassembled WGS sequence"/>
</dbReference>